<comment type="caution">
    <text evidence="1">The sequence shown here is derived from an EMBL/GenBank/DDBJ whole genome shotgun (WGS) entry which is preliminary data.</text>
</comment>
<dbReference type="AlphaFoldDB" id="A0A0F9U4J8"/>
<proteinExistence type="predicted"/>
<evidence type="ECO:0000313" key="1">
    <source>
        <dbReference type="EMBL" id="KKN88160.1"/>
    </source>
</evidence>
<reference evidence="1" key="1">
    <citation type="journal article" date="2015" name="Nature">
        <title>Complex archaea that bridge the gap between prokaryotes and eukaryotes.</title>
        <authorList>
            <person name="Spang A."/>
            <person name="Saw J.H."/>
            <person name="Jorgensen S.L."/>
            <person name="Zaremba-Niedzwiedzka K."/>
            <person name="Martijn J."/>
            <person name="Lind A.E."/>
            <person name="van Eijk R."/>
            <person name="Schleper C."/>
            <person name="Guy L."/>
            <person name="Ettema T.J."/>
        </authorList>
    </citation>
    <scope>NUCLEOTIDE SEQUENCE</scope>
</reference>
<dbReference type="EMBL" id="LAZR01000131">
    <property type="protein sequence ID" value="KKN88160.1"/>
    <property type="molecule type" value="Genomic_DNA"/>
</dbReference>
<protein>
    <submittedName>
        <fullName evidence="1">Uncharacterized protein</fullName>
    </submittedName>
</protein>
<organism evidence="1">
    <name type="scientific">marine sediment metagenome</name>
    <dbReference type="NCBI Taxonomy" id="412755"/>
    <lineage>
        <taxon>unclassified sequences</taxon>
        <taxon>metagenomes</taxon>
        <taxon>ecological metagenomes</taxon>
    </lineage>
</organism>
<accession>A0A0F9U4J8</accession>
<gene>
    <name evidence="1" type="ORF">LCGC14_0252320</name>
</gene>
<name>A0A0F9U4J8_9ZZZZ</name>
<sequence>MSDLPTRFGFLETGMVVLLKVDKAEGFDEEPVILVEESGETTWVYDDGDGNMLEVPTNQLLAGRVIEPLDEYTEAWAAMLRREKRRLRIVR</sequence>